<dbReference type="EMBL" id="BRYB01002427">
    <property type="protein sequence ID" value="GMI19299.1"/>
    <property type="molecule type" value="Genomic_DNA"/>
</dbReference>
<protein>
    <recommendedName>
        <fullName evidence="2">CRAL-TRIO domain-containing protein</fullName>
    </recommendedName>
</protein>
<dbReference type="InterPro" id="IPR001251">
    <property type="entry name" value="CRAL-TRIO_dom"/>
</dbReference>
<dbReference type="InterPro" id="IPR036865">
    <property type="entry name" value="CRAL-TRIO_dom_sf"/>
</dbReference>
<gene>
    <name evidence="3" type="ORF">TeGR_g10031</name>
</gene>
<dbReference type="Gene3D" id="3.40.525.10">
    <property type="entry name" value="CRAL-TRIO lipid binding domain"/>
    <property type="match status" value="1"/>
</dbReference>
<feature type="signal peptide" evidence="1">
    <location>
        <begin position="1"/>
        <end position="15"/>
    </location>
</feature>
<proteinExistence type="predicted"/>
<organism evidence="3 4">
    <name type="scientific">Tetraparma gracilis</name>
    <dbReference type="NCBI Taxonomy" id="2962635"/>
    <lineage>
        <taxon>Eukaryota</taxon>
        <taxon>Sar</taxon>
        <taxon>Stramenopiles</taxon>
        <taxon>Ochrophyta</taxon>
        <taxon>Bolidophyceae</taxon>
        <taxon>Parmales</taxon>
        <taxon>Triparmaceae</taxon>
        <taxon>Tetraparma</taxon>
    </lineage>
</organism>
<dbReference type="SUPFAM" id="SSF52087">
    <property type="entry name" value="CRAL/TRIO domain"/>
    <property type="match status" value="1"/>
</dbReference>
<accession>A0ABQ6M4I4</accession>
<comment type="caution">
    <text evidence="3">The sequence shown here is derived from an EMBL/GenBank/DDBJ whole genome shotgun (WGS) entry which is preliminary data.</text>
</comment>
<dbReference type="Pfam" id="PF00650">
    <property type="entry name" value="CRAL_TRIO"/>
    <property type="match status" value="1"/>
</dbReference>
<evidence type="ECO:0000259" key="2">
    <source>
        <dbReference type="PROSITE" id="PS50191"/>
    </source>
</evidence>
<dbReference type="PROSITE" id="PS50191">
    <property type="entry name" value="CRAL_TRIO"/>
    <property type="match status" value="1"/>
</dbReference>
<name>A0ABQ6M4I4_9STRA</name>
<evidence type="ECO:0000256" key="1">
    <source>
        <dbReference type="SAM" id="SignalP"/>
    </source>
</evidence>
<feature type="domain" description="CRAL-TRIO" evidence="2">
    <location>
        <begin position="120"/>
        <end position="306"/>
    </location>
</feature>
<evidence type="ECO:0000313" key="3">
    <source>
        <dbReference type="EMBL" id="GMI19299.1"/>
    </source>
</evidence>
<sequence>MLALLLLALLSSSSALAPAPPQAPGGVAPAHLSVPALLQVHGPRIAALKSSSALAQLSDMTLLRHVMKHGDEAEQALQETQAWRAGAGKHIVAAAARAVEKAMQDPKRWDNRPVEEAAPSADKINRRVADGIVTTTATNGDLVYCIRAAAIEDKELMKSVTQKQLVDYFLYAKEVNCLVADSRSMRSGRLTRVVTANDLSGVSLFQDKAFRGALSEASTKANELYPGVARETLLLNLPRLLSALVKLFTPLFPPAVRRKIKFEQGPMQDAGAVGELAKPGPKRDKFMEDIARLLQADADGEEDDSKRK</sequence>
<feature type="chain" id="PRO_5046260038" description="CRAL-TRIO domain-containing protein" evidence="1">
    <location>
        <begin position="16"/>
        <end position="308"/>
    </location>
</feature>
<reference evidence="3 4" key="1">
    <citation type="journal article" date="2023" name="Commun. Biol.">
        <title>Genome analysis of Parmales, the sister group of diatoms, reveals the evolutionary specialization of diatoms from phago-mixotrophs to photoautotrophs.</title>
        <authorList>
            <person name="Ban H."/>
            <person name="Sato S."/>
            <person name="Yoshikawa S."/>
            <person name="Yamada K."/>
            <person name="Nakamura Y."/>
            <person name="Ichinomiya M."/>
            <person name="Sato N."/>
            <person name="Blanc-Mathieu R."/>
            <person name="Endo H."/>
            <person name="Kuwata A."/>
            <person name="Ogata H."/>
        </authorList>
    </citation>
    <scope>NUCLEOTIDE SEQUENCE [LARGE SCALE GENOMIC DNA]</scope>
</reference>
<evidence type="ECO:0000313" key="4">
    <source>
        <dbReference type="Proteomes" id="UP001165060"/>
    </source>
</evidence>
<keyword evidence="1" id="KW-0732">Signal</keyword>
<dbReference type="Proteomes" id="UP001165060">
    <property type="component" value="Unassembled WGS sequence"/>
</dbReference>
<keyword evidence="4" id="KW-1185">Reference proteome</keyword>